<accession>A0A511DFM4</accession>
<dbReference type="InterPro" id="IPR025736">
    <property type="entry name" value="PucR_C-HTH_dom"/>
</dbReference>
<gene>
    <name evidence="4" type="ORF">PSU4_07420</name>
</gene>
<reference evidence="4 5" key="1">
    <citation type="submission" date="2019-07" db="EMBL/GenBank/DDBJ databases">
        <title>Whole genome shotgun sequence of Pseudonocardia sulfidoxydans NBRC 16205.</title>
        <authorList>
            <person name="Hosoyama A."/>
            <person name="Uohara A."/>
            <person name="Ohji S."/>
            <person name="Ichikawa N."/>
        </authorList>
    </citation>
    <scope>NUCLEOTIDE SEQUENCE [LARGE SCALE GENOMIC DNA]</scope>
    <source>
        <strain evidence="4 5">NBRC 16205</strain>
    </source>
</reference>
<comment type="caution">
    <text evidence="4">The sequence shown here is derived from an EMBL/GenBank/DDBJ whole genome shotgun (WGS) entry which is preliminary data.</text>
</comment>
<dbReference type="Pfam" id="PF17853">
    <property type="entry name" value="GGDEF_2"/>
    <property type="match status" value="1"/>
</dbReference>
<keyword evidence="5" id="KW-1185">Reference proteome</keyword>
<dbReference type="PANTHER" id="PTHR33744:SF7">
    <property type="entry name" value="PUCR FAMILY TRANSCRIPTIONAL REGULATOR"/>
    <property type="match status" value="1"/>
</dbReference>
<dbReference type="InterPro" id="IPR029016">
    <property type="entry name" value="GAF-like_dom_sf"/>
</dbReference>
<dbReference type="Proteomes" id="UP000321685">
    <property type="component" value="Unassembled WGS sequence"/>
</dbReference>
<feature type="region of interest" description="Disordered" evidence="2">
    <location>
        <begin position="243"/>
        <end position="266"/>
    </location>
</feature>
<sequence length="569" mass="61016">MLVCYRPTDTGGVPTTPRDLPLEVLSALVDLGAELQAEEVDLPRVLRLATENAARLLGTHIAWLSLYDEAARSMRVAVSHGVTTPGFAEMQVVHGEGLGGAALATGGPVVVADYETWAAPGLVRDAMLREGVASVVCAPLLRGGEAIGVLYVGNRTRTDFSPTEVSVVSALAAQASIAIGNGKLYQGLLEKTRTLQATFEIHRVLGAAAVADLGLERVLATLGGLTGRRLVLEQHVVEPFEIHSEDPQETDPQGTEPQPVATVPVRRDGTDLGTISVFGEPLGELEENALSHGATVLALELMKHEAARAVEWRLRGELLEQLLEAEDVRSPDLVARAARHGIDLALECTLVVIDAPALGLPGLRTLVRRVLDSPASGVDRKTVLSGQRGDRAVVALVGEGHEPARFVEALLDRACGEVVWIGTSGGRPTIAAAMREASACCRLARLAETEGSHVVHGHTLGPLRFMVDMQDLGAASEFVDEVLGAVAAHEERGGARLLTTLRAFIEEDGNHERIAARCHVHVSTVKYRLGRIAELLGRPLQHWETRFEIALAFRLSDLVRAMPERRRPR</sequence>
<dbReference type="Pfam" id="PF13556">
    <property type="entry name" value="HTH_30"/>
    <property type="match status" value="1"/>
</dbReference>
<evidence type="ECO:0000313" key="4">
    <source>
        <dbReference type="EMBL" id="GEL21788.1"/>
    </source>
</evidence>
<protein>
    <recommendedName>
        <fullName evidence="3">GAF domain-containing protein</fullName>
    </recommendedName>
</protein>
<dbReference type="PANTHER" id="PTHR33744">
    <property type="entry name" value="CARBOHYDRATE DIACID REGULATOR"/>
    <property type="match status" value="1"/>
</dbReference>
<dbReference type="Gene3D" id="3.30.450.40">
    <property type="match status" value="1"/>
</dbReference>
<dbReference type="Pfam" id="PF13185">
    <property type="entry name" value="GAF_2"/>
    <property type="match status" value="1"/>
</dbReference>
<evidence type="ECO:0000259" key="3">
    <source>
        <dbReference type="SMART" id="SM00065"/>
    </source>
</evidence>
<evidence type="ECO:0000256" key="2">
    <source>
        <dbReference type="SAM" id="MobiDB-lite"/>
    </source>
</evidence>
<dbReference type="InterPro" id="IPR003018">
    <property type="entry name" value="GAF"/>
</dbReference>
<proteinExistence type="inferred from homology"/>
<dbReference type="InterPro" id="IPR051448">
    <property type="entry name" value="CdaR-like_regulators"/>
</dbReference>
<dbReference type="EMBL" id="BJVJ01000004">
    <property type="protein sequence ID" value="GEL21788.1"/>
    <property type="molecule type" value="Genomic_DNA"/>
</dbReference>
<name>A0A511DFM4_9PSEU</name>
<evidence type="ECO:0000313" key="5">
    <source>
        <dbReference type="Proteomes" id="UP000321685"/>
    </source>
</evidence>
<dbReference type="InterPro" id="IPR042070">
    <property type="entry name" value="PucR_C-HTH_sf"/>
</dbReference>
<dbReference type="SUPFAM" id="SSF55781">
    <property type="entry name" value="GAF domain-like"/>
    <property type="match status" value="1"/>
</dbReference>
<dbReference type="InterPro" id="IPR041522">
    <property type="entry name" value="CdaR_GGDEF"/>
</dbReference>
<comment type="similarity">
    <text evidence="1">Belongs to the CdaR family.</text>
</comment>
<feature type="domain" description="GAF" evidence="3">
    <location>
        <begin position="41"/>
        <end position="189"/>
    </location>
</feature>
<dbReference type="SMART" id="SM00065">
    <property type="entry name" value="GAF"/>
    <property type="match status" value="1"/>
</dbReference>
<dbReference type="AlphaFoldDB" id="A0A511DFM4"/>
<evidence type="ECO:0000256" key="1">
    <source>
        <dbReference type="ARBA" id="ARBA00006754"/>
    </source>
</evidence>
<organism evidence="4 5">
    <name type="scientific">Pseudonocardia sulfidoxydans NBRC 16205</name>
    <dbReference type="NCBI Taxonomy" id="1223511"/>
    <lineage>
        <taxon>Bacteria</taxon>
        <taxon>Bacillati</taxon>
        <taxon>Actinomycetota</taxon>
        <taxon>Actinomycetes</taxon>
        <taxon>Pseudonocardiales</taxon>
        <taxon>Pseudonocardiaceae</taxon>
        <taxon>Pseudonocardia</taxon>
    </lineage>
</organism>
<dbReference type="Gene3D" id="1.10.10.2840">
    <property type="entry name" value="PucR C-terminal helix-turn-helix domain"/>
    <property type="match status" value="1"/>
</dbReference>